<dbReference type="AlphaFoldDB" id="A0A517WRU7"/>
<feature type="signal peptide" evidence="1">
    <location>
        <begin position="1"/>
        <end position="18"/>
    </location>
</feature>
<dbReference type="OrthoDB" id="272889at2"/>
<proteinExistence type="predicted"/>
<feature type="chain" id="PRO_5021808073" description="VWFA domain-containing protein" evidence="1">
    <location>
        <begin position="19"/>
        <end position="446"/>
    </location>
</feature>
<dbReference type="RefSeq" id="WP_145172316.1">
    <property type="nucleotide sequence ID" value="NZ_CP037422.1"/>
</dbReference>
<organism evidence="2 3">
    <name type="scientific">Gimesia aquarii</name>
    <dbReference type="NCBI Taxonomy" id="2527964"/>
    <lineage>
        <taxon>Bacteria</taxon>
        <taxon>Pseudomonadati</taxon>
        <taxon>Planctomycetota</taxon>
        <taxon>Planctomycetia</taxon>
        <taxon>Planctomycetales</taxon>
        <taxon>Planctomycetaceae</taxon>
        <taxon>Gimesia</taxon>
    </lineage>
</organism>
<sequence precursor="true">MNRLITLILLMFPTFAYAEPQAVMQFLDLPYVKMEDFSSDLGSHSNYQLPVRERVKEYMKFLKEVEAVQDQQKIVFRMLIKKHNLKEIYVQKLTEKNYKETMMFIEKLKAYEKNKNPEDYFAVAQNKIDLLKLGAAGQLVVSGELEAIRPADDSKALEATNLIGPDGKVISDKKANEAREDAIVKNLLNSDSLTAVIILNSDHDLSDNLKRLANVRRYEQFAVPKYKEAINRRNAKSIIHIMNFHYISQEVYTADLKDQSDKLTDEQIDEKYINYLNNIEEIQKQQKKILRALIKEHKLKAIYVEGLTEKNYKSVLKNIKFMKTIKSQLSEEEYRLNMLSYGAAAQLVLSGELETLLPVDNKKLMDEFNPIKPDGSVGYDKKANEKREDAIVEKLLEGDRVVVIVLGGAHDLSDNIKRLAKGTKYKQISVPKYIEMDKLSGPVNFQ</sequence>
<dbReference type="EMBL" id="CP037422">
    <property type="protein sequence ID" value="QDU07981.1"/>
    <property type="molecule type" value="Genomic_DNA"/>
</dbReference>
<keyword evidence="3" id="KW-1185">Reference proteome</keyword>
<protein>
    <recommendedName>
        <fullName evidence="4">VWFA domain-containing protein</fullName>
    </recommendedName>
</protein>
<evidence type="ECO:0008006" key="4">
    <source>
        <dbReference type="Google" id="ProtNLM"/>
    </source>
</evidence>
<evidence type="ECO:0000313" key="3">
    <source>
        <dbReference type="Proteomes" id="UP000318384"/>
    </source>
</evidence>
<keyword evidence="1" id="KW-0732">Signal</keyword>
<evidence type="ECO:0000313" key="2">
    <source>
        <dbReference type="EMBL" id="QDU07981.1"/>
    </source>
</evidence>
<evidence type="ECO:0000256" key="1">
    <source>
        <dbReference type="SAM" id="SignalP"/>
    </source>
</evidence>
<reference evidence="2 3" key="1">
    <citation type="submission" date="2019-03" db="EMBL/GenBank/DDBJ databases">
        <title>Deep-cultivation of Planctomycetes and their phenomic and genomic characterization uncovers novel biology.</title>
        <authorList>
            <person name="Wiegand S."/>
            <person name="Jogler M."/>
            <person name="Boedeker C."/>
            <person name="Pinto D."/>
            <person name="Vollmers J."/>
            <person name="Rivas-Marin E."/>
            <person name="Kohn T."/>
            <person name="Peeters S.H."/>
            <person name="Heuer A."/>
            <person name="Rast P."/>
            <person name="Oberbeckmann S."/>
            <person name="Bunk B."/>
            <person name="Jeske O."/>
            <person name="Meyerdierks A."/>
            <person name="Storesund J.E."/>
            <person name="Kallscheuer N."/>
            <person name="Luecker S."/>
            <person name="Lage O.M."/>
            <person name="Pohl T."/>
            <person name="Merkel B.J."/>
            <person name="Hornburger P."/>
            <person name="Mueller R.-W."/>
            <person name="Bruemmer F."/>
            <person name="Labrenz M."/>
            <person name="Spormann A.M."/>
            <person name="Op den Camp H."/>
            <person name="Overmann J."/>
            <person name="Amann R."/>
            <person name="Jetten M.S.M."/>
            <person name="Mascher T."/>
            <person name="Medema M.H."/>
            <person name="Devos D.P."/>
            <person name="Kaster A.-K."/>
            <person name="Ovreas L."/>
            <person name="Rohde M."/>
            <person name="Galperin M.Y."/>
            <person name="Jogler C."/>
        </authorList>
    </citation>
    <scope>NUCLEOTIDE SEQUENCE [LARGE SCALE GENOMIC DNA]</scope>
    <source>
        <strain evidence="2 3">V202</strain>
    </source>
</reference>
<name>A0A517WRU7_9PLAN</name>
<accession>A0A517WRU7</accession>
<gene>
    <name evidence="2" type="ORF">V202x_13430</name>
</gene>
<dbReference type="Proteomes" id="UP000318384">
    <property type="component" value="Chromosome"/>
</dbReference>